<dbReference type="FunCoup" id="Q9TZ23">
    <property type="interactions" value="877"/>
</dbReference>
<dbReference type="KEGG" id="cel:CELE_T12B5.4"/>
<dbReference type="WormBase" id="T12B5.4">
    <property type="protein sequence ID" value="CE20062"/>
    <property type="gene ID" value="WBGene00020451"/>
    <property type="gene designation" value="fbxa-11"/>
</dbReference>
<dbReference type="HOGENOM" id="CLU_030831_3_1_1"/>
<dbReference type="Proteomes" id="UP000001940">
    <property type="component" value="Chromosome III"/>
</dbReference>
<name>Q9TZ23_CAEEL</name>
<protein>
    <submittedName>
        <fullName evidence="2">F-box domain-containing protein</fullName>
    </submittedName>
</protein>
<feature type="domain" description="F-box" evidence="1">
    <location>
        <begin position="1"/>
        <end position="48"/>
    </location>
</feature>
<evidence type="ECO:0000313" key="3">
    <source>
        <dbReference type="Proteomes" id="UP000001940"/>
    </source>
</evidence>
<dbReference type="InParanoid" id="Q9TZ23"/>
<dbReference type="PANTHER" id="PTHR23015">
    <property type="entry name" value="UNCHARACTERIZED C.ELEGANS PROTEIN"/>
    <property type="match status" value="1"/>
</dbReference>
<dbReference type="AlphaFoldDB" id="Q9TZ23"/>
<dbReference type="InterPro" id="IPR040161">
    <property type="entry name" value="FB224"/>
</dbReference>
<dbReference type="InterPro" id="IPR001810">
    <property type="entry name" value="F-box_dom"/>
</dbReference>
<dbReference type="EMBL" id="BX284603">
    <property type="protein sequence ID" value="CCD73253.1"/>
    <property type="molecule type" value="Genomic_DNA"/>
</dbReference>
<dbReference type="Bgee" id="WBGene00020451">
    <property type="expression patterns" value="Expressed in embryo and 4 other cell types or tissues"/>
</dbReference>
<dbReference type="PaxDb" id="6239-T12B5.4"/>
<sequence>MSTLLDMPVEIGKLVLKRMKPVERLVCRKVCRSLRTAVDSFGIRFNSVSVDLYDDYVLMDLNGLSIKYKSEENGTSAVYCNGKRIAREEDYLKVAFEDLMAVMDQTSQLCFRNKRKELLNSITSVTDILKNKENLCVKEILLNTFSFDDALLILPCFNAQVLESIELWEAAPIDHCERLTGLDQWKNAKRFRTHDSRFQNEKLQIGQLFHFEKFQVEFDNFSILDVTKVKEDLLKRSEFKECSLIIGRFDSTPFKIAQLFKPDVAEDMKYEIKYSVDNKIFVIFINRQVFCCELM</sequence>
<gene>
    <name evidence="2 4" type="primary">fbxa-11</name>
    <name evidence="2" type="ORF">CELE_T12B5.4</name>
    <name evidence="4" type="ORF">T12B5.4</name>
</gene>
<organism evidence="2 3">
    <name type="scientific">Caenorhabditis elegans</name>
    <dbReference type="NCBI Taxonomy" id="6239"/>
    <lineage>
        <taxon>Eukaryota</taxon>
        <taxon>Metazoa</taxon>
        <taxon>Ecdysozoa</taxon>
        <taxon>Nematoda</taxon>
        <taxon>Chromadorea</taxon>
        <taxon>Rhabditida</taxon>
        <taxon>Rhabditina</taxon>
        <taxon>Rhabditomorpha</taxon>
        <taxon>Rhabditoidea</taxon>
        <taxon>Rhabditidae</taxon>
        <taxon>Peloderinae</taxon>
        <taxon>Caenorhabditis</taxon>
    </lineage>
</organism>
<evidence type="ECO:0000313" key="2">
    <source>
        <dbReference type="EMBL" id="CCD73253.1"/>
    </source>
</evidence>
<dbReference type="GeneID" id="188443"/>
<dbReference type="Pfam" id="PF00646">
    <property type="entry name" value="F-box"/>
    <property type="match status" value="1"/>
</dbReference>
<dbReference type="UCSC" id="T12B5.4">
    <property type="organism name" value="c. elegans"/>
</dbReference>
<dbReference type="RefSeq" id="NP_497303.1">
    <property type="nucleotide sequence ID" value="NM_064902.2"/>
</dbReference>
<dbReference type="AGR" id="WB:WBGene00020451"/>
<dbReference type="InterPro" id="IPR002900">
    <property type="entry name" value="DUF38/FTH_CAE_spp"/>
</dbReference>
<dbReference type="PIR" id="T33681">
    <property type="entry name" value="T33681"/>
</dbReference>
<dbReference type="CTD" id="188443"/>
<dbReference type="OMA" id="FRTHDSR"/>
<reference evidence="2 3" key="1">
    <citation type="journal article" date="1998" name="Science">
        <title>Genome sequence of the nematode C. elegans: a platform for investigating biology.</title>
        <authorList>
            <consortium name="The C. elegans sequencing consortium"/>
            <person name="Sulson J.E."/>
            <person name="Waterston R."/>
        </authorList>
    </citation>
    <scope>NUCLEOTIDE SEQUENCE [LARGE SCALE GENOMIC DNA]</scope>
    <source>
        <strain evidence="2 3">Bristol N2</strain>
    </source>
</reference>
<dbReference type="Pfam" id="PF01827">
    <property type="entry name" value="FTH"/>
    <property type="match status" value="1"/>
</dbReference>
<dbReference type="CDD" id="cd22150">
    <property type="entry name" value="F-box_CeFBXA-like"/>
    <property type="match status" value="1"/>
</dbReference>
<dbReference type="DIP" id="DIP-27418N"/>
<dbReference type="PROSITE" id="PS50181">
    <property type="entry name" value="FBOX"/>
    <property type="match status" value="1"/>
</dbReference>
<evidence type="ECO:0000313" key="4">
    <source>
        <dbReference type="WormBase" id="T12B5.4"/>
    </source>
</evidence>
<proteinExistence type="predicted"/>
<dbReference type="PANTHER" id="PTHR23015:SF4">
    <property type="entry name" value="DUF38 DOMAIN-CONTAINING PROTEIN-RELATED"/>
    <property type="match status" value="1"/>
</dbReference>
<dbReference type="PhylomeDB" id="Q9TZ23"/>
<dbReference type="SMART" id="SM00256">
    <property type="entry name" value="FBOX"/>
    <property type="match status" value="1"/>
</dbReference>
<keyword evidence="3" id="KW-1185">Reference proteome</keyword>
<evidence type="ECO:0000259" key="1">
    <source>
        <dbReference type="PROSITE" id="PS50181"/>
    </source>
</evidence>
<accession>Q9TZ23</accession>
<dbReference type="SMR" id="Q9TZ23"/>